<keyword evidence="1" id="KW-0472">Membrane</keyword>
<keyword evidence="3" id="KW-1185">Reference proteome</keyword>
<protein>
    <submittedName>
        <fullName evidence="2">Translocation/assembly module TamB</fullName>
    </submittedName>
</protein>
<proteinExistence type="predicted"/>
<organism evidence="2 3">
    <name type="scientific">Planobacterium oryzisoli</name>
    <dbReference type="NCBI Taxonomy" id="2771435"/>
    <lineage>
        <taxon>Bacteria</taxon>
        <taxon>Pseudomonadati</taxon>
        <taxon>Bacteroidota</taxon>
        <taxon>Flavobacteriia</taxon>
        <taxon>Flavobacteriales</taxon>
        <taxon>Weeksellaceae</taxon>
        <taxon>Chryseobacterium group</taxon>
        <taxon>Chryseobacterium</taxon>
    </lineage>
</organism>
<keyword evidence="1" id="KW-0812">Transmembrane</keyword>
<name>A0A930YVK0_9FLAO</name>
<reference evidence="2" key="1">
    <citation type="submission" date="2020-11" db="EMBL/GenBank/DDBJ databases">
        <title>Genome seq and assembly of Planobacterium sp.</title>
        <authorList>
            <person name="Chhetri G."/>
        </authorList>
    </citation>
    <scope>NUCLEOTIDE SEQUENCE</scope>
    <source>
        <strain evidence="2">GCR5</strain>
    </source>
</reference>
<evidence type="ECO:0000313" key="2">
    <source>
        <dbReference type="EMBL" id="MBF5027091.1"/>
    </source>
</evidence>
<gene>
    <name evidence="2" type="ORF">IC612_04680</name>
</gene>
<sequence>MAAILDKILLPRITAAEVSSQDDSIPKITVDSLIRMANLDNNYENENSKEQNESIPKKVGKAVEEAKELAKDAIENPVEVAGEFAQQAGKDVTSVKWWMKLILYVFWIGLSLIIAILIAINLNVTKQWAARKALEVLNQDFKAKMTTQSIHVDYFGDVTVKGLTIKDYKGMDFIKAREFRANSDWLSLLTNVGKNNALSFNSLQLTNADVKVITYEGDSISNFVRYLDNFQTGKPSDPNRPPFQLNSRVELVDSKVSIINRNKAGDEGRWLVATGVNLLAPAVKVNGSNVSAQVNNLSFTTTRYGKTHYVDTFSTEIAMTKDYLSLKDLTFNTSHSLLQGDLKFNLNNGSWQDFADKVRLEINLMPGSQLSGYDLGYFMTSWDNPSTISLSGELSGPLNNFYLEDFVMGNRNVNIATSTMRLRNLLKGNFLIETNNVSTDFTYRDLKAMLPSFIALKMKNFADDFGRLRYTGALRVTPQQIYVPRARLLTGVGQARLQNFFLENYSSPSPKYRGFAEVNDLNAAVITKMPQVGLISGRINFQGQSFDVNQMVIRTKASIDRIQILGRTLTNLQLDGLLNKKTYDGLIRISDPQAMARVEGLIDFRTSVIKADINAAIERLNLSFFTGASSPQIISGNIDGKISMSSLNDLQLNADVSALRFMASGSDYQIPSANVKIYTQGGVRVAEVDAPGALRGRIAGNYRLGDLAGMVQNGLGRILVGPAPRTLYRGQSFNMEFSVEQGLANFFLPDLKIPQGARVSGSYEGTSNNLVLNVEAAQLVYRMKNKKQYTQAEQVLSDLGREYSMEDVFQPDENVLVDNVVVRINTAELDEQIFARVDRIQLNEQVVRDLVLTGRNENNQRLHLSTNFLHGTREQEIAQELKSYAINLNQTTNSRGDYVVQFEPTEIKIGSVAWRVDTSPELGHSITYRKGEKDFFIENLRLYSDESSVLLKQATFKSAKDFFAEGSVQNLQIAKLLEMQTGGNSMDIQGVANGEFAIRMNQSNLEPLIDLSIAGITMNGEDMGTVILEASKSGRANVFDVNARVESAGILGGNSLLVQGTVDNNTPTPTLDIQADMKDFDLAFTQEFVKGVFGNMRGKANGILSISGPLNNIDYSGDIALSDFGMRLNFTGVDYEFEDTVIPLSRGLAVLNEVRLKDGRSNSGGTISGVIQFETLASMAVNLIMRADNLMVLNTQQKDYDLFWGRVYGQGNLYVSGPVSGLSIATDLNEPFRALNNSVFTFNAGSTSGVDEFKMLRFLKENQSGEIVIEERPERGTGMALDFNIAVDKGTTVNVMLPEDVGSITVRGAANPLRFRMFPNGNITMNGSYIVDNGTFVSRAILERTFQITRGSSMRWDGDAMTPALDITANYMRAVTNAGQYLGVSTLPPINVLLAVNITGTLNDPEIALGLSAPDLSSQLKETLSGKMMNEDEKVIQFGSVLVMNSFNVANSGGFDLDVGSTLESSGYNILFKQLGSVFNTISNEVQVDLNFLKGDQASNTGDRANASVSFALSPRVTVKTGLGVPLSRGSEGTSYNYLSGEGIIEYDWSKKNDGTRLFRAYSKPSNIGLVAGNANTSANQSYGVGVVYSKSFNTIFKRKKKKPKADSTAIKIDSAKIDTVK</sequence>
<dbReference type="EMBL" id="JADKYY010000004">
    <property type="protein sequence ID" value="MBF5027091.1"/>
    <property type="molecule type" value="Genomic_DNA"/>
</dbReference>
<feature type="transmembrane region" description="Helical" evidence="1">
    <location>
        <begin position="101"/>
        <end position="122"/>
    </location>
</feature>
<evidence type="ECO:0000313" key="3">
    <source>
        <dbReference type="Proteomes" id="UP000694480"/>
    </source>
</evidence>
<comment type="caution">
    <text evidence="2">The sequence shown here is derived from an EMBL/GenBank/DDBJ whole genome shotgun (WGS) entry which is preliminary data.</text>
</comment>
<accession>A0A930YVK0</accession>
<evidence type="ECO:0000256" key="1">
    <source>
        <dbReference type="SAM" id="Phobius"/>
    </source>
</evidence>
<dbReference type="Proteomes" id="UP000694480">
    <property type="component" value="Unassembled WGS sequence"/>
</dbReference>
<keyword evidence="1" id="KW-1133">Transmembrane helix</keyword>